<dbReference type="InterPro" id="IPR032608">
    <property type="entry name" value="DUF4892"/>
</dbReference>
<proteinExistence type="predicted"/>
<feature type="chain" id="PRO_5046980096" evidence="1">
    <location>
        <begin position="28"/>
        <end position="267"/>
    </location>
</feature>
<organism evidence="2 3">
    <name type="scientific">Marinomonas phaeophyticola</name>
    <dbReference type="NCBI Taxonomy" id="3004091"/>
    <lineage>
        <taxon>Bacteria</taxon>
        <taxon>Pseudomonadati</taxon>
        <taxon>Pseudomonadota</taxon>
        <taxon>Gammaproteobacteria</taxon>
        <taxon>Oceanospirillales</taxon>
        <taxon>Oceanospirillaceae</taxon>
        <taxon>Marinomonas</taxon>
    </lineage>
</organism>
<keyword evidence="1" id="KW-0732">Signal</keyword>
<protein>
    <submittedName>
        <fullName evidence="2">DUF4892 domain-containing protein</fullName>
    </submittedName>
</protein>
<evidence type="ECO:0000256" key="1">
    <source>
        <dbReference type="SAM" id="SignalP"/>
    </source>
</evidence>
<name>A0ABT4JQI8_9GAMM</name>
<keyword evidence="3" id="KW-1185">Reference proteome</keyword>
<dbReference type="EMBL" id="JAPUBN010000006">
    <property type="protein sequence ID" value="MCZ2720431.1"/>
    <property type="molecule type" value="Genomic_DNA"/>
</dbReference>
<feature type="signal peptide" evidence="1">
    <location>
        <begin position="1"/>
        <end position="27"/>
    </location>
</feature>
<dbReference type="RefSeq" id="WP_269122315.1">
    <property type="nucleotide sequence ID" value="NZ_JAPUBN010000006.1"/>
</dbReference>
<sequence length="267" mass="30121">MRTKIRISSIIVSSFLSITALSPIANAASITPYRDAQVENTAISNNHNYVIPLSKIQRSGRGWSPEKVLDVDAQVTRFTFKIPRSNDLSEVYRFYLNQIKLAGNDIIFECNGRSCGSSNAWANNFFNDYRLYGADDNQSLVVVQNPDYYHVMYLNRRGAGDVMVRIDQVTPAIGNSANPFFQQQLSVFDLPKIRRFIEDKADGDRYFAIVTANSNTPVESFEKAAIYINDIKLGLGTRLQADIEFINLGNSDTTLYGEDKVTFIKRQ</sequence>
<gene>
    <name evidence="2" type="ORF">O1D97_01910</name>
</gene>
<evidence type="ECO:0000313" key="2">
    <source>
        <dbReference type="EMBL" id="MCZ2720431.1"/>
    </source>
</evidence>
<dbReference type="Proteomes" id="UP001149719">
    <property type="component" value="Unassembled WGS sequence"/>
</dbReference>
<accession>A0ABT4JQI8</accession>
<dbReference type="Pfam" id="PF16234">
    <property type="entry name" value="DUF4892"/>
    <property type="match status" value="1"/>
</dbReference>
<reference evidence="2" key="1">
    <citation type="submission" date="2022-12" db="EMBL/GenBank/DDBJ databases">
        <title>Marinomonas 15G1-11 sp. nov, isolated from marine algae.</title>
        <authorList>
            <person name="Butt M."/>
            <person name="Choi D.G."/>
            <person name="Kim J.M."/>
            <person name="Lee J.K."/>
            <person name="Baek J.H."/>
            <person name="Jeon C.O."/>
        </authorList>
    </citation>
    <scope>NUCLEOTIDE SEQUENCE</scope>
    <source>
        <strain evidence="2">15G1-11</strain>
    </source>
</reference>
<evidence type="ECO:0000313" key="3">
    <source>
        <dbReference type="Proteomes" id="UP001149719"/>
    </source>
</evidence>
<comment type="caution">
    <text evidence="2">The sequence shown here is derived from an EMBL/GenBank/DDBJ whole genome shotgun (WGS) entry which is preliminary data.</text>
</comment>